<sequence length="121" mass="13999">MKLKPFEIVIIIVFTLLFAYDYFPRTSLTGTIPQGILIPIILGLLLFSLLYKKTKNINSKEILKWQIALTVYILFLMSLFTILGGESSTGLSFDNELVWIVILFSLFQIYNQWKKVKKSET</sequence>
<reference evidence="2 3" key="1">
    <citation type="submission" date="2020-02" db="EMBL/GenBank/DDBJ databases">
        <title>Bacillus aquiflavi sp. nov., isolated from yellow water of strong flavor Chinese baijiu in Yibin region of China.</title>
        <authorList>
            <person name="Xie J."/>
        </authorList>
    </citation>
    <scope>NUCLEOTIDE SEQUENCE [LARGE SCALE GENOMIC DNA]</scope>
    <source>
        <strain evidence="2 3">SA4</strain>
    </source>
</reference>
<feature type="transmembrane region" description="Helical" evidence="1">
    <location>
        <begin position="5"/>
        <end position="23"/>
    </location>
</feature>
<feature type="transmembrane region" description="Helical" evidence="1">
    <location>
        <begin position="63"/>
        <end position="85"/>
    </location>
</feature>
<dbReference type="EMBL" id="JAAIWM010000002">
    <property type="protein sequence ID" value="NEY71354.1"/>
    <property type="molecule type" value="Genomic_DNA"/>
</dbReference>
<accession>A0A6M0Q536</accession>
<evidence type="ECO:0000313" key="2">
    <source>
        <dbReference type="EMBL" id="NEY71354.1"/>
    </source>
</evidence>
<gene>
    <name evidence="2" type="ORF">G4D63_06310</name>
</gene>
<evidence type="ECO:0008006" key="4">
    <source>
        <dbReference type="Google" id="ProtNLM"/>
    </source>
</evidence>
<dbReference type="Proteomes" id="UP000481043">
    <property type="component" value="Unassembled WGS sequence"/>
</dbReference>
<keyword evidence="3" id="KW-1185">Reference proteome</keyword>
<proteinExistence type="predicted"/>
<dbReference type="AlphaFoldDB" id="A0A6M0Q536"/>
<evidence type="ECO:0000313" key="3">
    <source>
        <dbReference type="Proteomes" id="UP000481043"/>
    </source>
</evidence>
<comment type="caution">
    <text evidence="2">The sequence shown here is derived from an EMBL/GenBank/DDBJ whole genome shotgun (WGS) entry which is preliminary data.</text>
</comment>
<name>A0A6M0Q536_9BACI</name>
<keyword evidence="1" id="KW-1133">Transmembrane helix</keyword>
<protein>
    <recommendedName>
        <fullName evidence="4">Permease</fullName>
    </recommendedName>
</protein>
<feature type="transmembrane region" description="Helical" evidence="1">
    <location>
        <begin position="35"/>
        <end position="51"/>
    </location>
</feature>
<keyword evidence="1" id="KW-0812">Transmembrane</keyword>
<feature type="transmembrane region" description="Helical" evidence="1">
    <location>
        <begin position="97"/>
        <end position="113"/>
    </location>
</feature>
<evidence type="ECO:0000256" key="1">
    <source>
        <dbReference type="SAM" id="Phobius"/>
    </source>
</evidence>
<keyword evidence="1" id="KW-0472">Membrane</keyword>
<organism evidence="2 3">
    <name type="scientific">Bacillus mesophilus</name>
    <dbReference type="NCBI Taxonomy" id="1808955"/>
    <lineage>
        <taxon>Bacteria</taxon>
        <taxon>Bacillati</taxon>
        <taxon>Bacillota</taxon>
        <taxon>Bacilli</taxon>
        <taxon>Bacillales</taxon>
        <taxon>Bacillaceae</taxon>
        <taxon>Bacillus</taxon>
    </lineage>
</organism>